<evidence type="ECO:0000256" key="1">
    <source>
        <dbReference type="ARBA" id="ARBA00004651"/>
    </source>
</evidence>
<gene>
    <name evidence="7" type="ORF">RM6536_0724</name>
</gene>
<reference evidence="8" key="1">
    <citation type="submission" date="2015-08" db="EMBL/GenBank/DDBJ databases">
        <title>Complete genome sequence of Rothia mucilaginosa strain NUM-Rm6536.</title>
        <authorList>
            <person name="Nambu T."/>
        </authorList>
    </citation>
    <scope>NUCLEOTIDE SEQUENCE [LARGE SCALE GENOMIC DNA]</scope>
    <source>
        <strain evidence="8">NUM-Rm6536</strain>
    </source>
</reference>
<dbReference type="PANTHER" id="PTHR30086">
    <property type="entry name" value="ARGININE EXPORTER PROTEIN ARGO"/>
    <property type="match status" value="1"/>
</dbReference>
<evidence type="ECO:0000313" key="8">
    <source>
        <dbReference type="Proteomes" id="UP000066203"/>
    </source>
</evidence>
<feature type="transmembrane region" description="Helical" evidence="6">
    <location>
        <begin position="6"/>
        <end position="30"/>
    </location>
</feature>
<dbReference type="PANTHER" id="PTHR30086:SF20">
    <property type="entry name" value="ARGININE EXPORTER PROTEIN ARGO-RELATED"/>
    <property type="match status" value="1"/>
</dbReference>
<dbReference type="EMBL" id="AP014938">
    <property type="protein sequence ID" value="BAS19971.1"/>
    <property type="molecule type" value="Genomic_DNA"/>
</dbReference>
<dbReference type="GO" id="GO:0005886">
    <property type="term" value="C:plasma membrane"/>
    <property type="evidence" value="ECO:0007669"/>
    <property type="project" value="UniProtKB-SubCell"/>
</dbReference>
<dbReference type="PATRIC" id="fig|43675.28.peg.742"/>
<keyword evidence="4 6" id="KW-1133">Transmembrane helix</keyword>
<dbReference type="Pfam" id="PF01810">
    <property type="entry name" value="LysE"/>
    <property type="match status" value="1"/>
</dbReference>
<evidence type="ECO:0000256" key="4">
    <source>
        <dbReference type="ARBA" id="ARBA00022989"/>
    </source>
</evidence>
<feature type="transmembrane region" description="Helical" evidence="6">
    <location>
        <begin position="150"/>
        <end position="170"/>
    </location>
</feature>
<dbReference type="GO" id="GO:0015171">
    <property type="term" value="F:amino acid transmembrane transporter activity"/>
    <property type="evidence" value="ECO:0007669"/>
    <property type="project" value="TreeGrafter"/>
</dbReference>
<evidence type="ECO:0000256" key="5">
    <source>
        <dbReference type="ARBA" id="ARBA00023136"/>
    </source>
</evidence>
<keyword evidence="2" id="KW-1003">Cell membrane</keyword>
<organism evidence="7">
    <name type="scientific">Rothia mucilaginosa</name>
    <dbReference type="NCBI Taxonomy" id="43675"/>
    <lineage>
        <taxon>Bacteria</taxon>
        <taxon>Bacillati</taxon>
        <taxon>Actinomycetota</taxon>
        <taxon>Actinomycetes</taxon>
        <taxon>Micrococcales</taxon>
        <taxon>Micrococcaceae</taxon>
        <taxon>Rothia</taxon>
    </lineage>
</organism>
<evidence type="ECO:0000256" key="2">
    <source>
        <dbReference type="ARBA" id="ARBA00022475"/>
    </source>
</evidence>
<evidence type="ECO:0000256" key="3">
    <source>
        <dbReference type="ARBA" id="ARBA00022692"/>
    </source>
</evidence>
<feature type="transmembrane region" description="Helical" evidence="6">
    <location>
        <begin position="42"/>
        <end position="64"/>
    </location>
</feature>
<dbReference type="AlphaFoldDB" id="A0A0K2RYM5"/>
<evidence type="ECO:0000313" key="7">
    <source>
        <dbReference type="EMBL" id="BAS19971.1"/>
    </source>
</evidence>
<feature type="transmembrane region" description="Helical" evidence="6">
    <location>
        <begin position="70"/>
        <end position="91"/>
    </location>
</feature>
<name>A0A0K2RYM5_9MICC</name>
<evidence type="ECO:0000256" key="6">
    <source>
        <dbReference type="SAM" id="Phobius"/>
    </source>
</evidence>
<comment type="subcellular location">
    <subcellularLocation>
        <location evidence="1">Cell membrane</location>
        <topology evidence="1">Multi-pass membrane protein</topology>
    </subcellularLocation>
</comment>
<proteinExistence type="predicted"/>
<keyword evidence="3 6" id="KW-0812">Transmembrane</keyword>
<feature type="transmembrane region" description="Helical" evidence="6">
    <location>
        <begin position="112"/>
        <end position="130"/>
    </location>
</feature>
<dbReference type="InterPro" id="IPR001123">
    <property type="entry name" value="LeuE-type"/>
</dbReference>
<keyword evidence="5 6" id="KW-0472">Membrane</keyword>
<dbReference type="RefSeq" id="WP_060824096.1">
    <property type="nucleotide sequence ID" value="NZ_AP014938.1"/>
</dbReference>
<protein>
    <submittedName>
        <fullName evidence="7">Transporter LysE</fullName>
    </submittedName>
</protein>
<dbReference type="Proteomes" id="UP000066203">
    <property type="component" value="Chromosome"/>
</dbReference>
<sequence>MSTSLSLLFLGATTTISLVAAIGAQGTFVLRQGILGRHITPIIIFCILSDALMIGLGVVGLGALLDAAPWFIEVFRYVGAAFLAWFGFEAGRRVFTPHSIVVDDAEGDSQSLKAALLTTAAVTYLNPLAWLDTTILLGSLANAQGDPGRWWYYLGCCCGSLIWFLVLGYGSRLLRPLFARPSAWRVLDGATALLMAYLVFNLLTMNLSNH</sequence>
<accession>A0A0K2RYM5</accession>
<feature type="transmembrane region" description="Helical" evidence="6">
    <location>
        <begin position="182"/>
        <end position="200"/>
    </location>
</feature>